<accession>A0AC35UIF1</accession>
<proteinExistence type="predicted"/>
<protein>
    <submittedName>
        <fullName evidence="2">Transcriptional regulator</fullName>
    </submittedName>
</protein>
<evidence type="ECO:0000313" key="1">
    <source>
        <dbReference type="Proteomes" id="UP000095286"/>
    </source>
</evidence>
<name>A0AC35UIF1_9BILA</name>
<organism evidence="1 2">
    <name type="scientific">Rhabditophanes sp. KR3021</name>
    <dbReference type="NCBI Taxonomy" id="114890"/>
    <lineage>
        <taxon>Eukaryota</taxon>
        <taxon>Metazoa</taxon>
        <taxon>Ecdysozoa</taxon>
        <taxon>Nematoda</taxon>
        <taxon>Chromadorea</taxon>
        <taxon>Rhabditida</taxon>
        <taxon>Tylenchina</taxon>
        <taxon>Panagrolaimomorpha</taxon>
        <taxon>Strongyloidoidea</taxon>
        <taxon>Alloionematidae</taxon>
        <taxon>Rhabditophanes</taxon>
    </lineage>
</organism>
<dbReference type="WBParaSite" id="RSKR_0001174700.1">
    <property type="protein sequence ID" value="RSKR_0001174700.1"/>
    <property type="gene ID" value="RSKR_0001174700"/>
</dbReference>
<reference evidence="2" key="1">
    <citation type="submission" date="2016-11" db="UniProtKB">
        <authorList>
            <consortium name="WormBaseParasite"/>
        </authorList>
    </citation>
    <scope>IDENTIFICATION</scope>
    <source>
        <strain evidence="2">KR3021</strain>
    </source>
</reference>
<dbReference type="Proteomes" id="UP000095286">
    <property type="component" value="Unplaced"/>
</dbReference>
<sequence length="87" mass="9637">MKSVFYCGVSGNMEKRKMVAVCIDALSSNESLALEDSVIMDRRNVLANIDSLGQSNGVMLKKHPTTVKRILHIVFSNMHGDSKNIIE</sequence>
<evidence type="ECO:0000313" key="2">
    <source>
        <dbReference type="WBParaSite" id="RSKR_0001174700.1"/>
    </source>
</evidence>